<evidence type="ECO:0000313" key="4">
    <source>
        <dbReference type="Proteomes" id="UP001054837"/>
    </source>
</evidence>
<reference evidence="3 4" key="1">
    <citation type="submission" date="2021-06" db="EMBL/GenBank/DDBJ databases">
        <title>Caerostris darwini draft genome.</title>
        <authorList>
            <person name="Kono N."/>
            <person name="Arakawa K."/>
        </authorList>
    </citation>
    <scope>NUCLEOTIDE SEQUENCE [LARGE SCALE GENOMIC DNA]</scope>
</reference>
<dbReference type="PANTHER" id="PTHR13371:SF0">
    <property type="entry name" value="CENTROSOMAL PROTEIN OF 104 KDA"/>
    <property type="match status" value="1"/>
</dbReference>
<keyword evidence="4" id="KW-1185">Reference proteome</keyword>
<name>A0AAV4MJS9_9ARAC</name>
<dbReference type="SMART" id="SM01349">
    <property type="entry name" value="TOG"/>
    <property type="match status" value="1"/>
</dbReference>
<dbReference type="SUPFAM" id="SSF48371">
    <property type="entry name" value="ARM repeat"/>
    <property type="match status" value="1"/>
</dbReference>
<dbReference type="InterPro" id="IPR052607">
    <property type="entry name" value="CEP104-like"/>
</dbReference>
<dbReference type="PANTHER" id="PTHR13371">
    <property type="entry name" value="GLYCINE-, GLUTAMATE-, THIENYLCYCLOHEXYLPIPERIDINE-BINDING PROTEIN"/>
    <property type="match status" value="1"/>
</dbReference>
<comment type="caution">
    <text evidence="3">The sequence shown here is derived from an EMBL/GenBank/DDBJ whole genome shotgun (WGS) entry which is preliminary data.</text>
</comment>
<evidence type="ECO:0000256" key="1">
    <source>
        <dbReference type="SAM" id="MobiDB-lite"/>
    </source>
</evidence>
<feature type="region of interest" description="Disordered" evidence="1">
    <location>
        <begin position="775"/>
        <end position="796"/>
    </location>
</feature>
<dbReference type="GO" id="GO:0000226">
    <property type="term" value="P:microtubule cytoskeleton organization"/>
    <property type="evidence" value="ECO:0007669"/>
    <property type="project" value="UniProtKB-ARBA"/>
</dbReference>
<sequence>MIKRIDFSIIKVTGEDDNFPAAELNNHRPVTKGWMSPKFCSYPQVIVIRLEMRARLCKFQVLSHPFSITSKLELHVGDVKPGLTEVLQNVAWEKQGEIFFSENSVTDFKARELRSARLDIVAKFVKLIMHQNHINKLNLCNQVGIIAINLIGESILDGGSIKAKYLTDGHELNSRVKNVTQLEELPFNMYVDVEVAQLIRALDRKKHKAIFDDRFVYAKKLKYAQNQLMKVGEKLGKLDIEKELAVEDEDYDRAHMKKEEIEKLRLDTYKRLNITALMEMDGKIIKENDEENQQDTFIQNGASKHKRSSIPSRPPNEMLVPMVGNFLDHDENVVPALNKGVKKQPSVFPGSDVETGNDLVLGKLTEKERREASLPIDVFGLPLVEKMYSKSFDRREEAMKELQTYFEKYQKKGQSHSPNDVVKAASFLLQKALCDKVFSIYTSALSILAMCFKSFIPTHQVSKIEAATLAEKSMPEIINKLGDTAPRLKNASVQYLTNEFPYSELENLQIISLYVLDPLQHVLNVRLAQGRCELLEKLIEMYPPSSHIILSLSKVMPFLVDALQHPASSVRGAAERIILRLYEREGPKVRKHIPFESSASKRNIMHRRLLQAFDKIDKQSSVKGKINNKKEGIPKQVSAPSVTQLATEDISLMKTCIFCEEKNNKFTPEVLDEHYDKECPMLIRCTNCKQIVEIASLTEHLLEECESRSQYQQCPLCLEAIPSLNFDNHIKIRMCTMAKSSNEANHCPLCHKNIDPGEQGWRNHLMGNNGCAFNPRQKNKKSSKKRILQKKGKKVA</sequence>
<dbReference type="GO" id="GO:0005929">
    <property type="term" value="C:cilium"/>
    <property type="evidence" value="ECO:0007669"/>
    <property type="project" value="TreeGrafter"/>
</dbReference>
<dbReference type="EMBL" id="BPLQ01000503">
    <property type="protein sequence ID" value="GIX72214.1"/>
    <property type="molecule type" value="Genomic_DNA"/>
</dbReference>
<dbReference type="Pfam" id="PF21039">
    <property type="entry name" value="CEP104_ZnF"/>
    <property type="match status" value="1"/>
</dbReference>
<feature type="compositionally biased region" description="Basic residues" evidence="1">
    <location>
        <begin position="777"/>
        <end position="796"/>
    </location>
</feature>
<dbReference type="InterPro" id="IPR048738">
    <property type="entry name" value="CEP104_Znf"/>
</dbReference>
<evidence type="ECO:0000259" key="2">
    <source>
        <dbReference type="SMART" id="SM01349"/>
    </source>
</evidence>
<gene>
    <name evidence="3" type="primary">Cep104</name>
    <name evidence="3" type="ORF">CDAR_316731</name>
</gene>
<dbReference type="InterPro" id="IPR011989">
    <property type="entry name" value="ARM-like"/>
</dbReference>
<protein>
    <submittedName>
        <fullName evidence="3">Centrosomal protein of 104 kDa</fullName>
    </submittedName>
</protein>
<dbReference type="InterPro" id="IPR048739">
    <property type="entry name" value="CEP104_N"/>
</dbReference>
<evidence type="ECO:0000313" key="3">
    <source>
        <dbReference type="EMBL" id="GIX72214.1"/>
    </source>
</evidence>
<dbReference type="InterPro" id="IPR016024">
    <property type="entry name" value="ARM-type_fold"/>
</dbReference>
<dbReference type="AlphaFoldDB" id="A0AAV4MJS9"/>
<dbReference type="InterPro" id="IPR034085">
    <property type="entry name" value="TOG"/>
</dbReference>
<dbReference type="Gene3D" id="1.25.10.10">
    <property type="entry name" value="Leucine-rich Repeat Variant"/>
    <property type="match status" value="1"/>
</dbReference>
<feature type="domain" description="TOG" evidence="2">
    <location>
        <begin position="363"/>
        <end position="622"/>
    </location>
</feature>
<dbReference type="Proteomes" id="UP001054837">
    <property type="component" value="Unassembled WGS sequence"/>
</dbReference>
<dbReference type="Pfam" id="PF21038">
    <property type="entry name" value="CEP104_N"/>
    <property type="match status" value="1"/>
</dbReference>
<proteinExistence type="predicted"/>
<accession>A0AAV4MJS9</accession>
<dbReference type="Pfam" id="PF21040">
    <property type="entry name" value="CEP104-like_TOG"/>
    <property type="match status" value="1"/>
</dbReference>
<organism evidence="3 4">
    <name type="scientific">Caerostris darwini</name>
    <dbReference type="NCBI Taxonomy" id="1538125"/>
    <lineage>
        <taxon>Eukaryota</taxon>
        <taxon>Metazoa</taxon>
        <taxon>Ecdysozoa</taxon>
        <taxon>Arthropoda</taxon>
        <taxon>Chelicerata</taxon>
        <taxon>Arachnida</taxon>
        <taxon>Araneae</taxon>
        <taxon>Araneomorphae</taxon>
        <taxon>Entelegynae</taxon>
        <taxon>Araneoidea</taxon>
        <taxon>Araneidae</taxon>
        <taxon>Caerostris</taxon>
    </lineage>
</organism>